<accession>A0ABV9LXR0</accession>
<keyword evidence="6" id="KW-1185">Reference proteome</keyword>
<keyword evidence="3 5" id="KW-0418">Kinase</keyword>
<evidence type="ECO:0000259" key="4">
    <source>
        <dbReference type="Pfam" id="PF00294"/>
    </source>
</evidence>
<evidence type="ECO:0000313" key="6">
    <source>
        <dbReference type="Proteomes" id="UP001595897"/>
    </source>
</evidence>
<organism evidence="5 6">
    <name type="scientific">Glaciecola siphonariae</name>
    <dbReference type="NCBI Taxonomy" id="521012"/>
    <lineage>
        <taxon>Bacteria</taxon>
        <taxon>Pseudomonadati</taxon>
        <taxon>Pseudomonadota</taxon>
        <taxon>Gammaproteobacteria</taxon>
        <taxon>Alteromonadales</taxon>
        <taxon>Alteromonadaceae</taxon>
        <taxon>Glaciecola</taxon>
    </lineage>
</organism>
<dbReference type="InterPro" id="IPR050306">
    <property type="entry name" value="PfkB_Carbo_kinase"/>
</dbReference>
<reference evidence="6" key="1">
    <citation type="journal article" date="2019" name="Int. J. Syst. Evol. Microbiol.">
        <title>The Global Catalogue of Microorganisms (GCM) 10K type strain sequencing project: providing services to taxonomists for standard genome sequencing and annotation.</title>
        <authorList>
            <consortium name="The Broad Institute Genomics Platform"/>
            <consortium name="The Broad Institute Genome Sequencing Center for Infectious Disease"/>
            <person name="Wu L."/>
            <person name="Ma J."/>
        </authorList>
    </citation>
    <scope>NUCLEOTIDE SEQUENCE [LARGE SCALE GENOMIC DNA]</scope>
    <source>
        <strain evidence="6">KACC 12507</strain>
    </source>
</reference>
<evidence type="ECO:0000256" key="3">
    <source>
        <dbReference type="ARBA" id="ARBA00022777"/>
    </source>
</evidence>
<dbReference type="Proteomes" id="UP001595897">
    <property type="component" value="Unassembled WGS sequence"/>
</dbReference>
<dbReference type="RefSeq" id="WP_382408370.1">
    <property type="nucleotide sequence ID" value="NZ_JBHSGU010000003.1"/>
</dbReference>
<feature type="domain" description="Carbohydrate kinase PfkB" evidence="4">
    <location>
        <begin position="12"/>
        <end position="320"/>
    </location>
</feature>
<evidence type="ECO:0000256" key="2">
    <source>
        <dbReference type="ARBA" id="ARBA00022679"/>
    </source>
</evidence>
<dbReference type="PANTHER" id="PTHR43085:SF15">
    <property type="entry name" value="2-DEHYDRO-3-DEOXYGLUCONOKINASE"/>
    <property type="match status" value="1"/>
</dbReference>
<proteinExistence type="inferred from homology"/>
<dbReference type="InterPro" id="IPR002173">
    <property type="entry name" value="Carboh/pur_kinase_PfkB_CS"/>
</dbReference>
<gene>
    <name evidence="5" type="ORF">ACFO4O_10750</name>
</gene>
<comment type="caution">
    <text evidence="5">The sequence shown here is derived from an EMBL/GenBank/DDBJ whole genome shotgun (WGS) entry which is preliminary data.</text>
</comment>
<dbReference type="PANTHER" id="PTHR43085">
    <property type="entry name" value="HEXOKINASE FAMILY MEMBER"/>
    <property type="match status" value="1"/>
</dbReference>
<sequence>MTVSDGSMPLGSLACIGECMLEISQTDRQASGHHSMTASIGYGGDTLNTAIYASRLGIETYFFTALGSDHYSDWLLDAWQQEGVQTSYVLRDKERLPGLYAIELDEDGERTFHYWRKESAASRYLTLAGEETLYQQLRQMDVIYLSGISLGILDEAQKNSLVSLIARLHADGKTIAFDGNYRPRNWLSQSQAQQYMSKIMPYVTWYLPTLDDEAMLFGTQTIHDVQTHYAPYLALSLKELVIKDGECGCYVCTSKEPSFPTHVAIPEKVKPKDTTAAGDSFNAGYLAARMGGTPPKEAALAGHRLAAQVIQCKGAIISIDAMPK</sequence>
<evidence type="ECO:0000256" key="1">
    <source>
        <dbReference type="ARBA" id="ARBA00010688"/>
    </source>
</evidence>
<dbReference type="PROSITE" id="PS00584">
    <property type="entry name" value="PFKB_KINASES_2"/>
    <property type="match status" value="1"/>
</dbReference>
<dbReference type="SUPFAM" id="SSF53613">
    <property type="entry name" value="Ribokinase-like"/>
    <property type="match status" value="1"/>
</dbReference>
<dbReference type="Pfam" id="PF00294">
    <property type="entry name" value="PfkB"/>
    <property type="match status" value="1"/>
</dbReference>
<dbReference type="GO" id="GO:0016301">
    <property type="term" value="F:kinase activity"/>
    <property type="evidence" value="ECO:0007669"/>
    <property type="project" value="UniProtKB-KW"/>
</dbReference>
<dbReference type="InterPro" id="IPR011611">
    <property type="entry name" value="PfkB_dom"/>
</dbReference>
<evidence type="ECO:0000313" key="5">
    <source>
        <dbReference type="EMBL" id="MFC4700640.1"/>
    </source>
</evidence>
<comment type="similarity">
    <text evidence="1">Belongs to the carbohydrate kinase PfkB family.</text>
</comment>
<keyword evidence="2" id="KW-0808">Transferase</keyword>
<name>A0ABV9LXR0_9ALTE</name>
<dbReference type="InterPro" id="IPR029056">
    <property type="entry name" value="Ribokinase-like"/>
</dbReference>
<dbReference type="EMBL" id="JBHSGU010000003">
    <property type="protein sequence ID" value="MFC4700640.1"/>
    <property type="molecule type" value="Genomic_DNA"/>
</dbReference>
<dbReference type="CDD" id="cd01166">
    <property type="entry name" value="KdgK"/>
    <property type="match status" value="1"/>
</dbReference>
<protein>
    <submittedName>
        <fullName evidence="5">Sugar kinase</fullName>
    </submittedName>
</protein>
<dbReference type="Gene3D" id="3.40.1190.20">
    <property type="match status" value="1"/>
</dbReference>